<sequence length="172" mass="19669">MISAAGIKTLGSWALGMPSKAHLFIRQLQPNCFKSCLPICRDFSVSVSHPWPTGDESEQRAPRPCPSPEWQPRKSKGGEYDTSVSQVYKRQIVRPDGSAQHCPDCRRLFNDCPKHTNLKSGRVTSKRFDPDRDAWLCLTCVDHFYDRYVKYVLAKPTEASTEFVQHLLERKD</sequence>
<keyword evidence="3" id="KW-1185">Reference proteome</keyword>
<accession>A0A6A6Z8I3</accession>
<name>A0A6A6Z8I3_9PEZI</name>
<evidence type="ECO:0000313" key="4">
    <source>
        <dbReference type="RefSeq" id="XP_033584396.1"/>
    </source>
</evidence>
<proteinExistence type="predicted"/>
<gene>
    <name evidence="2 4" type="ORF">BDZ99DRAFT_15871</name>
</gene>
<dbReference type="GeneID" id="54453746"/>
<evidence type="ECO:0000313" key="2">
    <source>
        <dbReference type="EMBL" id="KAF2817432.1"/>
    </source>
</evidence>
<feature type="region of interest" description="Disordered" evidence="1">
    <location>
        <begin position="51"/>
        <end position="81"/>
    </location>
</feature>
<evidence type="ECO:0000256" key="1">
    <source>
        <dbReference type="SAM" id="MobiDB-lite"/>
    </source>
</evidence>
<dbReference type="OrthoDB" id="10430432at2759"/>
<dbReference type="AlphaFoldDB" id="A0A6A6Z8I3"/>
<protein>
    <submittedName>
        <fullName evidence="2 4">Uncharacterized protein</fullName>
    </submittedName>
</protein>
<reference evidence="4" key="2">
    <citation type="submission" date="2020-04" db="EMBL/GenBank/DDBJ databases">
        <authorList>
            <consortium name="NCBI Genome Project"/>
        </authorList>
    </citation>
    <scope>NUCLEOTIDE SEQUENCE</scope>
    <source>
        <strain evidence="4">CBS 304.34</strain>
    </source>
</reference>
<reference evidence="2 4" key="1">
    <citation type="journal article" date="2020" name="Stud. Mycol.">
        <title>101 Dothideomycetes genomes: a test case for predicting lifestyles and emergence of pathogens.</title>
        <authorList>
            <person name="Haridas S."/>
            <person name="Albert R."/>
            <person name="Binder M."/>
            <person name="Bloem J."/>
            <person name="Labutti K."/>
            <person name="Salamov A."/>
            <person name="Andreopoulos B."/>
            <person name="Baker S."/>
            <person name="Barry K."/>
            <person name="Bills G."/>
            <person name="Bluhm B."/>
            <person name="Cannon C."/>
            <person name="Castanera R."/>
            <person name="Culley D."/>
            <person name="Daum C."/>
            <person name="Ezra D."/>
            <person name="Gonzalez J."/>
            <person name="Henrissat B."/>
            <person name="Kuo A."/>
            <person name="Liang C."/>
            <person name="Lipzen A."/>
            <person name="Lutzoni F."/>
            <person name="Magnuson J."/>
            <person name="Mondo S."/>
            <person name="Nolan M."/>
            <person name="Ohm R."/>
            <person name="Pangilinan J."/>
            <person name="Park H.-J."/>
            <person name="Ramirez L."/>
            <person name="Alfaro M."/>
            <person name="Sun H."/>
            <person name="Tritt A."/>
            <person name="Yoshinaga Y."/>
            <person name="Zwiers L.-H."/>
            <person name="Turgeon B."/>
            <person name="Goodwin S."/>
            <person name="Spatafora J."/>
            <person name="Crous P."/>
            <person name="Grigoriev I."/>
        </authorList>
    </citation>
    <scope>NUCLEOTIDE SEQUENCE</scope>
    <source>
        <strain evidence="2 4">CBS 304.34</strain>
    </source>
</reference>
<organism evidence="2">
    <name type="scientific">Mytilinidion resinicola</name>
    <dbReference type="NCBI Taxonomy" id="574789"/>
    <lineage>
        <taxon>Eukaryota</taxon>
        <taxon>Fungi</taxon>
        <taxon>Dikarya</taxon>
        <taxon>Ascomycota</taxon>
        <taxon>Pezizomycotina</taxon>
        <taxon>Dothideomycetes</taxon>
        <taxon>Pleosporomycetidae</taxon>
        <taxon>Mytilinidiales</taxon>
        <taxon>Mytilinidiaceae</taxon>
        <taxon>Mytilinidion</taxon>
    </lineage>
</organism>
<dbReference type="RefSeq" id="XP_033584396.1">
    <property type="nucleotide sequence ID" value="XM_033712853.1"/>
</dbReference>
<dbReference type="EMBL" id="MU003692">
    <property type="protein sequence ID" value="KAF2817432.1"/>
    <property type="molecule type" value="Genomic_DNA"/>
</dbReference>
<evidence type="ECO:0000313" key="3">
    <source>
        <dbReference type="Proteomes" id="UP000504636"/>
    </source>
</evidence>
<reference evidence="4" key="3">
    <citation type="submission" date="2025-04" db="UniProtKB">
        <authorList>
            <consortium name="RefSeq"/>
        </authorList>
    </citation>
    <scope>IDENTIFICATION</scope>
    <source>
        <strain evidence="4">CBS 304.34</strain>
    </source>
</reference>
<dbReference type="Proteomes" id="UP000504636">
    <property type="component" value="Unplaced"/>
</dbReference>